<dbReference type="EMBL" id="WXZT01000002">
    <property type="protein sequence ID" value="MZZ11565.1"/>
    <property type="molecule type" value="Genomic_DNA"/>
</dbReference>
<dbReference type="Proteomes" id="UP000644192">
    <property type="component" value="Unassembled WGS sequence"/>
</dbReference>
<gene>
    <name evidence="1" type="ORF">GUL26_04860</name>
</gene>
<protein>
    <submittedName>
        <fullName evidence="1">Uncharacterized protein</fullName>
    </submittedName>
</protein>
<dbReference type="AlphaFoldDB" id="A0A8G3SBK9"/>
<name>A0A8G3SBK9_PSEAI</name>
<evidence type="ECO:0000313" key="2">
    <source>
        <dbReference type="Proteomes" id="UP000644192"/>
    </source>
</evidence>
<dbReference type="Pfam" id="PF16459">
    <property type="entry name" value="Phage_TAC_13"/>
    <property type="match status" value="1"/>
</dbReference>
<proteinExistence type="predicted"/>
<reference evidence="1" key="1">
    <citation type="submission" date="2020-01" db="EMBL/GenBank/DDBJ databases">
        <title>Bacteria Cultured from War Wounds Associated with the Conflict in Eastern Ukraine.</title>
        <authorList>
            <person name="Snesrud E."/>
            <person name="Galac M.R."/>
            <person name="Mc Gann P."/>
            <person name="Valentine K."/>
            <person name="Viacheslav K."/>
        </authorList>
    </citation>
    <scope>NUCLEOTIDE SEQUENCE</scope>
    <source>
        <strain evidence="1">VNMU148</strain>
    </source>
</reference>
<accession>A0A8G3SBK9</accession>
<comment type="caution">
    <text evidence="1">The sequence shown here is derived from an EMBL/GenBank/DDBJ whole genome shotgun (WGS) entry which is preliminary data.</text>
</comment>
<dbReference type="KEGG" id="paeb:NCGM1900_4717"/>
<dbReference type="RefSeq" id="WP_003088469.1">
    <property type="nucleotide sequence ID" value="NZ_AP014622.1"/>
</dbReference>
<sequence length="116" mass="12500">MKLADLVAAGAVLGDGLVKKSITWTHTPPGKKKAVTDTFDVFIKRSSFGAMERLFAQDDDKKSQNARYLAESVRLGEGGEEEIPYETAFNLDPALGFLLLQAVAEVNGTAPGDEKN</sequence>
<evidence type="ECO:0000313" key="1">
    <source>
        <dbReference type="EMBL" id="MZZ11565.1"/>
    </source>
</evidence>
<dbReference type="InterPro" id="IPR024410">
    <property type="entry name" value="Phage_TAC_12"/>
</dbReference>
<organism evidence="1 2">
    <name type="scientific">Pseudomonas aeruginosa</name>
    <dbReference type="NCBI Taxonomy" id="287"/>
    <lineage>
        <taxon>Bacteria</taxon>
        <taxon>Pseudomonadati</taxon>
        <taxon>Pseudomonadota</taxon>
        <taxon>Gammaproteobacteria</taxon>
        <taxon>Pseudomonadales</taxon>
        <taxon>Pseudomonadaceae</taxon>
        <taxon>Pseudomonas</taxon>
    </lineage>
</organism>